<dbReference type="OrthoDB" id="270808at2157"/>
<evidence type="ECO:0000259" key="2">
    <source>
        <dbReference type="Pfam" id="PF18545"/>
    </source>
</evidence>
<evidence type="ECO:0000313" key="3">
    <source>
        <dbReference type="EMBL" id="QLG63293.1"/>
    </source>
</evidence>
<feature type="compositionally biased region" description="Basic and acidic residues" evidence="1">
    <location>
        <begin position="82"/>
        <end position="96"/>
    </location>
</feature>
<gene>
    <name evidence="3" type="ORF">HUG12_16765</name>
</gene>
<organism evidence="3 4">
    <name type="scientific">Halorarum salinum</name>
    <dbReference type="NCBI Taxonomy" id="2743089"/>
    <lineage>
        <taxon>Archaea</taxon>
        <taxon>Methanobacteriati</taxon>
        <taxon>Methanobacteriota</taxon>
        <taxon>Stenosarchaea group</taxon>
        <taxon>Halobacteria</taxon>
        <taxon>Halobacteriales</taxon>
        <taxon>Haloferacaceae</taxon>
        <taxon>Halorarum</taxon>
    </lineage>
</organism>
<sequence>MPNDTEGFVDTYAPEQERTLPEAVTEAVAQHGDADPATTDFVLYEYVDHDALCRLFRDDGSQHLLVQFVADDVQVTLRGGTEVDVHVESPPPDRSRGCTRTATSNGPFHDPHGS</sequence>
<dbReference type="AlphaFoldDB" id="A0A7D5LC48"/>
<feature type="domain" description="Halobacterial output" evidence="2">
    <location>
        <begin position="18"/>
        <end position="86"/>
    </location>
</feature>
<reference evidence="3 4" key="1">
    <citation type="submission" date="2020-06" db="EMBL/GenBank/DDBJ databases">
        <title>NJ-3-1, isolated from saline soil.</title>
        <authorList>
            <person name="Cui H.L."/>
            <person name="Shi X."/>
        </authorList>
    </citation>
    <scope>NUCLEOTIDE SEQUENCE [LARGE SCALE GENOMIC DNA]</scope>
    <source>
        <strain evidence="3 4">NJ-3-1</strain>
    </source>
</reference>
<proteinExistence type="predicted"/>
<dbReference type="KEGG" id="halu:HUG12_16765"/>
<dbReference type="GeneID" id="56039146"/>
<feature type="region of interest" description="Disordered" evidence="1">
    <location>
        <begin position="82"/>
        <end position="114"/>
    </location>
</feature>
<name>A0A7D5LC48_9EURY</name>
<protein>
    <recommendedName>
        <fullName evidence="2">Halobacterial output domain-containing protein</fullName>
    </recommendedName>
</protein>
<dbReference type="Pfam" id="PF18545">
    <property type="entry name" value="HalOD1"/>
    <property type="match status" value="1"/>
</dbReference>
<dbReference type="EMBL" id="CP058579">
    <property type="protein sequence ID" value="QLG63293.1"/>
    <property type="molecule type" value="Genomic_DNA"/>
</dbReference>
<evidence type="ECO:0000256" key="1">
    <source>
        <dbReference type="SAM" id="MobiDB-lite"/>
    </source>
</evidence>
<accession>A0A7D5LC48</accession>
<evidence type="ECO:0000313" key="4">
    <source>
        <dbReference type="Proteomes" id="UP000509626"/>
    </source>
</evidence>
<dbReference type="InterPro" id="IPR040624">
    <property type="entry name" value="HalOD1"/>
</dbReference>
<dbReference type="Proteomes" id="UP000509626">
    <property type="component" value="Chromosome"/>
</dbReference>
<keyword evidence="4" id="KW-1185">Reference proteome</keyword>
<dbReference type="RefSeq" id="WP_179269878.1">
    <property type="nucleotide sequence ID" value="NZ_CP058579.1"/>
</dbReference>